<evidence type="ECO:0000256" key="1">
    <source>
        <dbReference type="SAM" id="Phobius"/>
    </source>
</evidence>
<feature type="transmembrane region" description="Helical" evidence="1">
    <location>
        <begin position="78"/>
        <end position="98"/>
    </location>
</feature>
<evidence type="ECO:0008006" key="4">
    <source>
        <dbReference type="Google" id="ProtNLM"/>
    </source>
</evidence>
<evidence type="ECO:0000313" key="2">
    <source>
        <dbReference type="EMBL" id="RIB11088.1"/>
    </source>
</evidence>
<feature type="transmembrane region" description="Helical" evidence="1">
    <location>
        <begin position="163"/>
        <end position="184"/>
    </location>
</feature>
<feature type="transmembrane region" description="Helical" evidence="1">
    <location>
        <begin position="110"/>
        <end position="134"/>
    </location>
</feature>
<sequence length="206" mass="22510">MHQKVDFETPSGPYKPSPSYILGVRIFEALASLSIIICIAIAAAYHKILFNSGLNYDGSRFNAPNNSGFDDYNGVMPWLVYGLVLSVTSFVTSTIFMFDREVKLSLVQGATSIIFCMGYVAYIVVGALNTPVWIDCESLNDQSGGDMTTAMRNRCSSPKAAEFFAFVAAFAYCFSASAAVRVFFSSKFGPKVPKVETKESKEIDDA</sequence>
<name>A0A397UP98_9GLOM</name>
<feature type="transmembrane region" description="Helical" evidence="1">
    <location>
        <begin position="20"/>
        <end position="45"/>
    </location>
</feature>
<keyword evidence="1" id="KW-0472">Membrane</keyword>
<protein>
    <recommendedName>
        <fullName evidence="4">MARVEL domain-containing protein</fullName>
    </recommendedName>
</protein>
<dbReference type="Proteomes" id="UP000266673">
    <property type="component" value="Unassembled WGS sequence"/>
</dbReference>
<reference evidence="2 3" key="1">
    <citation type="submission" date="2018-06" db="EMBL/GenBank/DDBJ databases">
        <title>Comparative genomics reveals the genomic features of Rhizophagus irregularis, R. cerebriforme, R. diaphanum and Gigaspora rosea, and their symbiotic lifestyle signature.</title>
        <authorList>
            <person name="Morin E."/>
            <person name="San Clemente H."/>
            <person name="Chen E.C.H."/>
            <person name="De La Providencia I."/>
            <person name="Hainaut M."/>
            <person name="Kuo A."/>
            <person name="Kohler A."/>
            <person name="Murat C."/>
            <person name="Tang N."/>
            <person name="Roy S."/>
            <person name="Loubradou J."/>
            <person name="Henrissat B."/>
            <person name="Grigoriev I.V."/>
            <person name="Corradi N."/>
            <person name="Roux C."/>
            <person name="Martin F.M."/>
        </authorList>
    </citation>
    <scope>NUCLEOTIDE SEQUENCE [LARGE SCALE GENOMIC DNA]</scope>
    <source>
        <strain evidence="2 3">DAOM 194757</strain>
    </source>
</reference>
<dbReference type="EMBL" id="QKWP01001174">
    <property type="protein sequence ID" value="RIB11088.1"/>
    <property type="molecule type" value="Genomic_DNA"/>
</dbReference>
<dbReference type="AlphaFoldDB" id="A0A397UP98"/>
<comment type="caution">
    <text evidence="2">The sequence shown here is derived from an EMBL/GenBank/DDBJ whole genome shotgun (WGS) entry which is preliminary data.</text>
</comment>
<keyword evidence="1" id="KW-1133">Transmembrane helix</keyword>
<dbReference type="OrthoDB" id="2387995at2759"/>
<proteinExistence type="predicted"/>
<organism evidence="2 3">
    <name type="scientific">Gigaspora rosea</name>
    <dbReference type="NCBI Taxonomy" id="44941"/>
    <lineage>
        <taxon>Eukaryota</taxon>
        <taxon>Fungi</taxon>
        <taxon>Fungi incertae sedis</taxon>
        <taxon>Mucoromycota</taxon>
        <taxon>Glomeromycotina</taxon>
        <taxon>Glomeromycetes</taxon>
        <taxon>Diversisporales</taxon>
        <taxon>Gigasporaceae</taxon>
        <taxon>Gigaspora</taxon>
    </lineage>
</organism>
<evidence type="ECO:0000313" key="3">
    <source>
        <dbReference type="Proteomes" id="UP000266673"/>
    </source>
</evidence>
<gene>
    <name evidence="2" type="ORF">C2G38_2042962</name>
</gene>
<accession>A0A397UP98</accession>
<keyword evidence="1" id="KW-0812">Transmembrane</keyword>
<keyword evidence="3" id="KW-1185">Reference proteome</keyword>